<dbReference type="AlphaFoldDB" id="A0A0F9JRS4"/>
<reference evidence="1" key="1">
    <citation type="journal article" date="2015" name="Nature">
        <title>Complex archaea that bridge the gap between prokaryotes and eukaryotes.</title>
        <authorList>
            <person name="Spang A."/>
            <person name="Saw J.H."/>
            <person name="Jorgensen S.L."/>
            <person name="Zaremba-Niedzwiedzka K."/>
            <person name="Martijn J."/>
            <person name="Lind A.E."/>
            <person name="van Eijk R."/>
            <person name="Schleper C."/>
            <person name="Guy L."/>
            <person name="Ettema T.J."/>
        </authorList>
    </citation>
    <scope>NUCLEOTIDE SEQUENCE</scope>
</reference>
<name>A0A0F9JRS4_9ZZZZ</name>
<protein>
    <submittedName>
        <fullName evidence="1">Uncharacterized protein</fullName>
    </submittedName>
</protein>
<organism evidence="1">
    <name type="scientific">marine sediment metagenome</name>
    <dbReference type="NCBI Taxonomy" id="412755"/>
    <lineage>
        <taxon>unclassified sequences</taxon>
        <taxon>metagenomes</taxon>
        <taxon>ecological metagenomes</taxon>
    </lineage>
</organism>
<evidence type="ECO:0000313" key="1">
    <source>
        <dbReference type="EMBL" id="KKM65151.1"/>
    </source>
</evidence>
<comment type="caution">
    <text evidence="1">The sequence shown here is derived from an EMBL/GenBank/DDBJ whole genome shotgun (WGS) entry which is preliminary data.</text>
</comment>
<gene>
    <name evidence="1" type="ORF">LCGC14_1494230</name>
</gene>
<accession>A0A0F9JRS4</accession>
<dbReference type="EMBL" id="LAZR01010772">
    <property type="protein sequence ID" value="KKM65151.1"/>
    <property type="molecule type" value="Genomic_DNA"/>
</dbReference>
<proteinExistence type="predicted"/>
<sequence length="48" mass="5795">MTDEERYRRFAKSAAHYAAAYIPLKDFDNEDKLLWLRIMGLMETWDIV</sequence>